<dbReference type="EMBL" id="OV121139">
    <property type="protein sequence ID" value="CAH0562910.1"/>
    <property type="molecule type" value="Genomic_DNA"/>
</dbReference>
<feature type="compositionally biased region" description="Low complexity" evidence="6">
    <location>
        <begin position="92"/>
        <end position="105"/>
    </location>
</feature>
<evidence type="ECO:0000256" key="2">
    <source>
        <dbReference type="ARBA" id="ARBA00022771"/>
    </source>
</evidence>
<sequence length="260" mass="29629">MVIKFLLQFCATWEGDLMFFRFPKEVNILKVWQSACGRKDNFNVLNSRICLKHFKNSDYARNLKHELLGYSPKNCRLIKPEAVPTENLPRKSSCSTAGPSSSTTSRDVRAEKKNRSQLVDILLSNQNIETEKSTGSGEHNTIYLGGEESFFKDSNVKSKNVEIVTRDVGINTELDKRDKIITGLKDKIAQLEGETSAMKTLFTANQIKNYNTLMEDKDGHRAYRLLLNEGFPLPAVSTLRSWLKKIKGFTRYTEACVQYN</sequence>
<keyword evidence="3" id="KW-0862">Zinc</keyword>
<dbReference type="SMART" id="SM00692">
    <property type="entry name" value="DM3"/>
    <property type="match status" value="1"/>
</dbReference>
<accession>A0A9P0FPY4</accession>
<dbReference type="Proteomes" id="UP001154078">
    <property type="component" value="Chromosome 8"/>
</dbReference>
<reference evidence="8" key="1">
    <citation type="submission" date="2021-12" db="EMBL/GenBank/DDBJ databases">
        <authorList>
            <person name="King R."/>
        </authorList>
    </citation>
    <scope>NUCLEOTIDE SEQUENCE</scope>
</reference>
<evidence type="ECO:0000256" key="5">
    <source>
        <dbReference type="PROSITE-ProRule" id="PRU00309"/>
    </source>
</evidence>
<dbReference type="InterPro" id="IPR026516">
    <property type="entry name" value="THAP1/10"/>
</dbReference>
<dbReference type="Gene3D" id="6.20.210.20">
    <property type="entry name" value="THAP domain"/>
    <property type="match status" value="1"/>
</dbReference>
<keyword evidence="9" id="KW-1185">Reference proteome</keyword>
<dbReference type="SMART" id="SM00980">
    <property type="entry name" value="THAP"/>
    <property type="match status" value="1"/>
</dbReference>
<keyword evidence="2 5" id="KW-0863">Zinc-finger</keyword>
<dbReference type="PANTHER" id="PTHR46600">
    <property type="entry name" value="THAP DOMAIN-CONTAINING"/>
    <property type="match status" value="1"/>
</dbReference>
<evidence type="ECO:0000256" key="4">
    <source>
        <dbReference type="ARBA" id="ARBA00023125"/>
    </source>
</evidence>
<feature type="domain" description="THAP-type" evidence="7">
    <location>
        <begin position="1"/>
        <end position="87"/>
    </location>
</feature>
<keyword evidence="1" id="KW-0479">Metal-binding</keyword>
<dbReference type="PROSITE" id="PS50950">
    <property type="entry name" value="ZF_THAP"/>
    <property type="match status" value="1"/>
</dbReference>
<dbReference type="Pfam" id="PF05485">
    <property type="entry name" value="THAP"/>
    <property type="match status" value="1"/>
</dbReference>
<dbReference type="GO" id="GO:0008270">
    <property type="term" value="F:zinc ion binding"/>
    <property type="evidence" value="ECO:0007669"/>
    <property type="project" value="UniProtKB-KW"/>
</dbReference>
<evidence type="ECO:0000259" key="7">
    <source>
        <dbReference type="PROSITE" id="PS50950"/>
    </source>
</evidence>
<evidence type="ECO:0000256" key="1">
    <source>
        <dbReference type="ARBA" id="ARBA00022723"/>
    </source>
</evidence>
<dbReference type="OrthoDB" id="7331812at2759"/>
<keyword evidence="4 5" id="KW-0238">DNA-binding</keyword>
<name>A0A9P0FPY4_BRAAE</name>
<protein>
    <recommendedName>
        <fullName evidence="7">THAP-type domain-containing protein</fullName>
    </recommendedName>
</protein>
<organism evidence="8 9">
    <name type="scientific">Brassicogethes aeneus</name>
    <name type="common">Rape pollen beetle</name>
    <name type="synonym">Meligethes aeneus</name>
    <dbReference type="NCBI Taxonomy" id="1431903"/>
    <lineage>
        <taxon>Eukaryota</taxon>
        <taxon>Metazoa</taxon>
        <taxon>Ecdysozoa</taxon>
        <taxon>Arthropoda</taxon>
        <taxon>Hexapoda</taxon>
        <taxon>Insecta</taxon>
        <taxon>Pterygota</taxon>
        <taxon>Neoptera</taxon>
        <taxon>Endopterygota</taxon>
        <taxon>Coleoptera</taxon>
        <taxon>Polyphaga</taxon>
        <taxon>Cucujiformia</taxon>
        <taxon>Nitidulidae</taxon>
        <taxon>Meligethinae</taxon>
        <taxon>Brassicogethes</taxon>
    </lineage>
</organism>
<evidence type="ECO:0000256" key="6">
    <source>
        <dbReference type="SAM" id="MobiDB-lite"/>
    </source>
</evidence>
<feature type="region of interest" description="Disordered" evidence="6">
    <location>
        <begin position="86"/>
        <end position="111"/>
    </location>
</feature>
<dbReference type="PANTHER" id="PTHR46600:SF11">
    <property type="entry name" value="THAP DOMAIN-CONTAINING PROTEIN 10"/>
    <property type="match status" value="1"/>
</dbReference>
<dbReference type="InterPro" id="IPR038441">
    <property type="entry name" value="THAP_Znf_sf"/>
</dbReference>
<dbReference type="InterPro" id="IPR006612">
    <property type="entry name" value="THAP_Znf"/>
</dbReference>
<dbReference type="AlphaFoldDB" id="A0A9P0FPY4"/>
<gene>
    <name evidence="8" type="ORF">MELIAE_LOCUS11924</name>
</gene>
<dbReference type="GO" id="GO:0043565">
    <property type="term" value="F:sequence-specific DNA binding"/>
    <property type="evidence" value="ECO:0007669"/>
    <property type="project" value="InterPro"/>
</dbReference>
<dbReference type="SUPFAM" id="SSF57716">
    <property type="entry name" value="Glucocorticoid receptor-like (DNA-binding domain)"/>
    <property type="match status" value="1"/>
</dbReference>
<evidence type="ECO:0000256" key="3">
    <source>
        <dbReference type="ARBA" id="ARBA00022833"/>
    </source>
</evidence>
<proteinExistence type="predicted"/>
<evidence type="ECO:0000313" key="8">
    <source>
        <dbReference type="EMBL" id="CAH0562910.1"/>
    </source>
</evidence>
<evidence type="ECO:0000313" key="9">
    <source>
        <dbReference type="Proteomes" id="UP001154078"/>
    </source>
</evidence>